<proteinExistence type="predicted"/>
<feature type="compositionally biased region" description="Basic and acidic residues" evidence="1">
    <location>
        <begin position="144"/>
        <end position="164"/>
    </location>
</feature>
<evidence type="ECO:0000259" key="2">
    <source>
        <dbReference type="Pfam" id="PF12776"/>
    </source>
</evidence>
<dbReference type="EMBL" id="CP144747">
    <property type="protein sequence ID" value="WVZ65981.1"/>
    <property type="molecule type" value="Genomic_DNA"/>
</dbReference>
<organism evidence="3 4">
    <name type="scientific">Paspalum notatum var. saurae</name>
    <dbReference type="NCBI Taxonomy" id="547442"/>
    <lineage>
        <taxon>Eukaryota</taxon>
        <taxon>Viridiplantae</taxon>
        <taxon>Streptophyta</taxon>
        <taxon>Embryophyta</taxon>
        <taxon>Tracheophyta</taxon>
        <taxon>Spermatophyta</taxon>
        <taxon>Magnoliopsida</taxon>
        <taxon>Liliopsida</taxon>
        <taxon>Poales</taxon>
        <taxon>Poaceae</taxon>
        <taxon>PACMAD clade</taxon>
        <taxon>Panicoideae</taxon>
        <taxon>Andropogonodae</taxon>
        <taxon>Paspaleae</taxon>
        <taxon>Paspalinae</taxon>
        <taxon>Paspalum</taxon>
    </lineage>
</organism>
<feature type="region of interest" description="Disordered" evidence="1">
    <location>
        <begin position="140"/>
        <end position="191"/>
    </location>
</feature>
<gene>
    <name evidence="3" type="ORF">U9M48_015260</name>
</gene>
<dbReference type="Pfam" id="PF12776">
    <property type="entry name" value="Myb_DNA-bind_3"/>
    <property type="match status" value="1"/>
</dbReference>
<dbReference type="PANTHER" id="PTHR47069">
    <property type="match status" value="1"/>
</dbReference>
<feature type="domain" description="Myb/SANT-like" evidence="2">
    <location>
        <begin position="14"/>
        <end position="104"/>
    </location>
</feature>
<dbReference type="PANTHER" id="PTHR47069:SF11">
    <property type="entry name" value="OS04G0275550 PROTEIN"/>
    <property type="match status" value="1"/>
</dbReference>
<dbReference type="Proteomes" id="UP001341281">
    <property type="component" value="Chromosome 03"/>
</dbReference>
<name>A0AAQ3WLI5_PASNO</name>
<protein>
    <recommendedName>
        <fullName evidence="2">Myb/SANT-like domain-containing protein</fullName>
    </recommendedName>
</protein>
<feature type="non-terminal residue" evidence="3">
    <location>
        <position position="1"/>
    </location>
</feature>
<evidence type="ECO:0000256" key="1">
    <source>
        <dbReference type="SAM" id="MobiDB-lite"/>
    </source>
</evidence>
<dbReference type="InterPro" id="IPR024752">
    <property type="entry name" value="Myb/SANT-like_dom"/>
</dbReference>
<sequence>REDVNFDKADWKNSRNNAVFCELCVDKIRAGNAPLGFITSRGYKNIADKFYGRLGLRHSKLQFKNRWDTLKGLYAFWLWAKKQTAVGRTPNGGIVASEEWWKTHTKRHAEWRKLKNGPPECLEDLEVMFQHIAVDGSSSCVPGEHIEEGDGRDNLGDDTLRDRPMSQCATSPRKRRGSQCASSPTKKTKSPMVKVMRKISSPCMQSGGTIGLKPSKNVCGWWWNVVQRKEALSTSW</sequence>
<dbReference type="AlphaFoldDB" id="A0AAQ3WLI5"/>
<reference evidence="3 4" key="1">
    <citation type="submission" date="2024-02" db="EMBL/GenBank/DDBJ databases">
        <title>High-quality chromosome-scale genome assembly of Pensacola bahiagrass (Paspalum notatum Flugge var. saurae).</title>
        <authorList>
            <person name="Vega J.M."/>
            <person name="Podio M."/>
            <person name="Orjuela J."/>
            <person name="Siena L.A."/>
            <person name="Pessino S.C."/>
            <person name="Combes M.C."/>
            <person name="Mariac C."/>
            <person name="Albertini E."/>
            <person name="Pupilli F."/>
            <person name="Ortiz J.P.A."/>
            <person name="Leblanc O."/>
        </authorList>
    </citation>
    <scope>NUCLEOTIDE SEQUENCE [LARGE SCALE GENOMIC DNA]</scope>
    <source>
        <strain evidence="3">R1</strain>
        <tissue evidence="3">Leaf</tissue>
    </source>
</reference>
<keyword evidence="4" id="KW-1185">Reference proteome</keyword>
<feature type="non-terminal residue" evidence="3">
    <location>
        <position position="236"/>
    </location>
</feature>
<evidence type="ECO:0000313" key="3">
    <source>
        <dbReference type="EMBL" id="WVZ65981.1"/>
    </source>
</evidence>
<accession>A0AAQ3WLI5</accession>
<evidence type="ECO:0000313" key="4">
    <source>
        <dbReference type="Proteomes" id="UP001341281"/>
    </source>
</evidence>